<accession>M8BRD2</accession>
<dbReference type="EnsemblPlants" id="EMT09314">
    <property type="protein sequence ID" value="EMT09314"/>
    <property type="gene ID" value="F775_42574"/>
</dbReference>
<evidence type="ECO:0000313" key="1">
    <source>
        <dbReference type="EnsemblPlants" id="EMT09314"/>
    </source>
</evidence>
<name>M8BRD2_AEGTA</name>
<protein>
    <submittedName>
        <fullName evidence="1">Uncharacterized protein</fullName>
    </submittedName>
</protein>
<organism evidence="1">
    <name type="scientific">Aegilops tauschii</name>
    <name type="common">Tausch's goatgrass</name>
    <name type="synonym">Aegilops squarrosa</name>
    <dbReference type="NCBI Taxonomy" id="37682"/>
    <lineage>
        <taxon>Eukaryota</taxon>
        <taxon>Viridiplantae</taxon>
        <taxon>Streptophyta</taxon>
        <taxon>Embryophyta</taxon>
        <taxon>Tracheophyta</taxon>
        <taxon>Spermatophyta</taxon>
        <taxon>Magnoliopsida</taxon>
        <taxon>Liliopsida</taxon>
        <taxon>Poales</taxon>
        <taxon>Poaceae</taxon>
        <taxon>BOP clade</taxon>
        <taxon>Pooideae</taxon>
        <taxon>Triticodae</taxon>
        <taxon>Triticeae</taxon>
        <taxon>Triticinae</taxon>
        <taxon>Aegilops</taxon>
    </lineage>
</organism>
<dbReference type="AlphaFoldDB" id="M8BRD2"/>
<proteinExistence type="predicted"/>
<reference evidence="1" key="1">
    <citation type="submission" date="2015-06" db="UniProtKB">
        <authorList>
            <consortium name="EnsemblPlants"/>
        </authorList>
    </citation>
    <scope>IDENTIFICATION</scope>
</reference>
<sequence length="54" mass="5337">MAGMGCSWSAAINDCYGFAEDAGQGEESQGKSAVIGGDGASNRKRLVGKKAAAG</sequence>